<organism evidence="7 8">
    <name type="scientific">Kribbella hippodromi</name>
    <dbReference type="NCBI Taxonomy" id="434347"/>
    <lineage>
        <taxon>Bacteria</taxon>
        <taxon>Bacillati</taxon>
        <taxon>Actinomycetota</taxon>
        <taxon>Actinomycetes</taxon>
        <taxon>Propionibacteriales</taxon>
        <taxon>Kribbellaceae</taxon>
        <taxon>Kribbella</taxon>
    </lineage>
</organism>
<comment type="caution">
    <text evidence="7">The sequence shown here is derived from an EMBL/GenBank/DDBJ whole genome shotgun (WGS) entry which is preliminary data.</text>
</comment>
<feature type="transmembrane region" description="Helical" evidence="5">
    <location>
        <begin position="261"/>
        <end position="281"/>
    </location>
</feature>
<dbReference type="PANTHER" id="PTHR42718">
    <property type="entry name" value="MAJOR FACILITATOR SUPERFAMILY MULTIDRUG TRANSPORTER MFSC"/>
    <property type="match status" value="1"/>
</dbReference>
<feature type="transmembrane region" description="Helical" evidence="5">
    <location>
        <begin position="301"/>
        <end position="320"/>
    </location>
</feature>
<feature type="transmembrane region" description="Helical" evidence="5">
    <location>
        <begin position="168"/>
        <end position="188"/>
    </location>
</feature>
<dbReference type="InterPro" id="IPR036259">
    <property type="entry name" value="MFS_trans_sf"/>
</dbReference>
<reference evidence="8" key="1">
    <citation type="journal article" date="2019" name="Int. J. Syst. Evol. Microbiol.">
        <title>The Global Catalogue of Microorganisms (GCM) 10K type strain sequencing project: providing services to taxonomists for standard genome sequencing and annotation.</title>
        <authorList>
            <consortium name="The Broad Institute Genomics Platform"/>
            <consortium name="The Broad Institute Genome Sequencing Center for Infectious Disease"/>
            <person name="Wu L."/>
            <person name="Ma J."/>
        </authorList>
    </citation>
    <scope>NUCLEOTIDE SEQUENCE [LARGE SCALE GENOMIC DNA]</scope>
    <source>
        <strain evidence="8">JCM 15572</strain>
    </source>
</reference>
<dbReference type="CDD" id="cd17321">
    <property type="entry name" value="MFS_MMR_MDR_like"/>
    <property type="match status" value="1"/>
</dbReference>
<dbReference type="Pfam" id="PF07690">
    <property type="entry name" value="MFS_1"/>
    <property type="match status" value="1"/>
</dbReference>
<feature type="transmembrane region" description="Helical" evidence="5">
    <location>
        <begin position="52"/>
        <end position="70"/>
    </location>
</feature>
<proteinExistence type="predicted"/>
<evidence type="ECO:0000256" key="1">
    <source>
        <dbReference type="ARBA" id="ARBA00004651"/>
    </source>
</evidence>
<dbReference type="PRINTS" id="PR01036">
    <property type="entry name" value="TCRTETB"/>
</dbReference>
<feature type="transmembrane region" description="Helical" evidence="5">
    <location>
        <begin position="412"/>
        <end position="431"/>
    </location>
</feature>
<dbReference type="Proteomes" id="UP001501705">
    <property type="component" value="Unassembled WGS sequence"/>
</dbReference>
<dbReference type="InterPro" id="IPR020846">
    <property type="entry name" value="MFS_dom"/>
</dbReference>
<protein>
    <submittedName>
        <fullName evidence="7">MFS transporter</fullName>
    </submittedName>
</protein>
<name>A0ABP4PWM3_9ACTN</name>
<feature type="transmembrane region" description="Helical" evidence="5">
    <location>
        <begin position="327"/>
        <end position="346"/>
    </location>
</feature>
<dbReference type="Gene3D" id="1.20.1250.20">
    <property type="entry name" value="MFS general substrate transporter like domains"/>
    <property type="match status" value="1"/>
</dbReference>
<feature type="transmembrane region" description="Helical" evidence="5">
    <location>
        <begin position="82"/>
        <end position="101"/>
    </location>
</feature>
<comment type="subcellular location">
    <subcellularLocation>
        <location evidence="1">Cell membrane</location>
        <topology evidence="1">Multi-pass membrane protein</topology>
    </subcellularLocation>
</comment>
<evidence type="ECO:0000313" key="8">
    <source>
        <dbReference type="Proteomes" id="UP001501705"/>
    </source>
</evidence>
<keyword evidence="3 5" id="KW-1133">Transmembrane helix</keyword>
<dbReference type="InterPro" id="IPR011701">
    <property type="entry name" value="MFS"/>
</dbReference>
<evidence type="ECO:0000256" key="4">
    <source>
        <dbReference type="ARBA" id="ARBA00023136"/>
    </source>
</evidence>
<evidence type="ECO:0000256" key="5">
    <source>
        <dbReference type="SAM" id="Phobius"/>
    </source>
</evidence>
<dbReference type="EMBL" id="BAAAPH010000021">
    <property type="protein sequence ID" value="GAA1593585.1"/>
    <property type="molecule type" value="Genomic_DNA"/>
</dbReference>
<keyword evidence="4 5" id="KW-0472">Membrane</keyword>
<evidence type="ECO:0000313" key="7">
    <source>
        <dbReference type="EMBL" id="GAA1593585.1"/>
    </source>
</evidence>
<feature type="transmembrane region" description="Helical" evidence="5">
    <location>
        <begin position="382"/>
        <end position="406"/>
    </location>
</feature>
<feature type="transmembrane region" description="Helical" evidence="5">
    <location>
        <begin position="225"/>
        <end position="240"/>
    </location>
</feature>
<keyword evidence="2 5" id="KW-0812">Transmembrane</keyword>
<accession>A0ABP4PWM3</accession>
<gene>
    <name evidence="7" type="ORF">GCM10009804_57640</name>
</gene>
<feature type="transmembrane region" description="Helical" evidence="5">
    <location>
        <begin position="200"/>
        <end position="219"/>
    </location>
</feature>
<feature type="transmembrane region" description="Helical" evidence="5">
    <location>
        <begin position="14"/>
        <end position="40"/>
    </location>
</feature>
<dbReference type="PROSITE" id="PS50850">
    <property type="entry name" value="MFS"/>
    <property type="match status" value="1"/>
</dbReference>
<keyword evidence="8" id="KW-1185">Reference proteome</keyword>
<dbReference type="SUPFAM" id="SSF103473">
    <property type="entry name" value="MFS general substrate transporter"/>
    <property type="match status" value="1"/>
</dbReference>
<evidence type="ECO:0000256" key="2">
    <source>
        <dbReference type="ARBA" id="ARBA00022692"/>
    </source>
</evidence>
<evidence type="ECO:0000259" key="6">
    <source>
        <dbReference type="PROSITE" id="PS50850"/>
    </source>
</evidence>
<evidence type="ECO:0000256" key="3">
    <source>
        <dbReference type="ARBA" id="ARBA00022989"/>
    </source>
</evidence>
<sequence>MPETDRSGMTNKRWIGLVALLVAEAMNLLDATIVQVAAPVIHSELGGRTSDIQWFSAAYTLPFAALLITGGRLGDRYGRRRTFVVGVTAFVLASAMCALVSDAGLLIGSRAVQGAAAALVIPQTIGLIKSSFTGPQLAKALGTIGPVMGLAGISGPLLGGFITEVSSWRAVFLVNVPLGLAVLALSRLLPESASPRPPGIDAVGTVLLTVGTALIVYPVLQSRDWLLLGAGVAVLGACALQQRRRSSGRLIETSLFAHRGFAPALITSTLFFGVLSGVTLVVVLHQQLTLHHSVMHSSLTLLPWSAASGAASLVAGQWLVARFGSRLMYAGLGVLVAGLAITPYALALGLAVGGVGVGLFTTAFFTEALHRVEPHETGSAAGLLNAVQQFGGTFGVAAFGSLFLHHPVGVDRAVWVAVAVVLVTFATAHLMRSQRWPCWSRRGRAVPEPVRIGQ</sequence>
<feature type="domain" description="Major facilitator superfamily (MFS) profile" evidence="6">
    <location>
        <begin position="16"/>
        <end position="436"/>
    </location>
</feature>
<dbReference type="PANTHER" id="PTHR42718:SF39">
    <property type="entry name" value="ACTINORHODIN TRANSPORTER-RELATED"/>
    <property type="match status" value="1"/>
</dbReference>
<feature type="transmembrane region" description="Helical" evidence="5">
    <location>
        <begin position="140"/>
        <end position="162"/>
    </location>
</feature>
<dbReference type="Gene3D" id="1.20.1720.10">
    <property type="entry name" value="Multidrug resistance protein D"/>
    <property type="match status" value="1"/>
</dbReference>